<dbReference type="AlphaFoldDB" id="A0AAN6QHC0"/>
<comment type="caution">
    <text evidence="1">The sequence shown here is derived from an EMBL/GenBank/DDBJ whole genome shotgun (WGS) entry which is preliminary data.</text>
</comment>
<proteinExistence type="predicted"/>
<keyword evidence="2" id="KW-1185">Reference proteome</keyword>
<accession>A0AAN6QHC0</accession>
<protein>
    <submittedName>
        <fullName evidence="1">Uncharacterized protein</fullName>
    </submittedName>
</protein>
<evidence type="ECO:0000313" key="2">
    <source>
        <dbReference type="Proteomes" id="UP001302812"/>
    </source>
</evidence>
<reference evidence="1" key="2">
    <citation type="submission" date="2023-05" db="EMBL/GenBank/DDBJ databases">
        <authorList>
            <consortium name="Lawrence Berkeley National Laboratory"/>
            <person name="Steindorff A."/>
            <person name="Hensen N."/>
            <person name="Bonometti L."/>
            <person name="Westerberg I."/>
            <person name="Brannstrom I.O."/>
            <person name="Guillou S."/>
            <person name="Cros-Aarteil S."/>
            <person name="Calhoun S."/>
            <person name="Haridas S."/>
            <person name="Kuo A."/>
            <person name="Mondo S."/>
            <person name="Pangilinan J."/>
            <person name="Riley R."/>
            <person name="Labutti K."/>
            <person name="Andreopoulos B."/>
            <person name="Lipzen A."/>
            <person name="Chen C."/>
            <person name="Yanf M."/>
            <person name="Daum C."/>
            <person name="Ng V."/>
            <person name="Clum A."/>
            <person name="Ohm R."/>
            <person name="Martin F."/>
            <person name="Silar P."/>
            <person name="Natvig D."/>
            <person name="Lalanne C."/>
            <person name="Gautier V."/>
            <person name="Ament-Velasquez S.L."/>
            <person name="Kruys A."/>
            <person name="Hutchinson M.I."/>
            <person name="Powell A.J."/>
            <person name="Barry K."/>
            <person name="Miller A.N."/>
            <person name="Grigoriev I.V."/>
            <person name="Debuchy R."/>
            <person name="Gladieux P."/>
            <person name="Thoren M.H."/>
            <person name="Johannesson H."/>
        </authorList>
    </citation>
    <scope>NUCLEOTIDE SEQUENCE</scope>
    <source>
        <strain evidence="1">CBS 508.74</strain>
    </source>
</reference>
<dbReference type="EMBL" id="MU853360">
    <property type="protein sequence ID" value="KAK4108784.1"/>
    <property type="molecule type" value="Genomic_DNA"/>
</dbReference>
<evidence type="ECO:0000313" key="1">
    <source>
        <dbReference type="EMBL" id="KAK4108784.1"/>
    </source>
</evidence>
<dbReference type="Proteomes" id="UP001302812">
    <property type="component" value="Unassembled WGS sequence"/>
</dbReference>
<gene>
    <name evidence="1" type="ORF">N656DRAFT_374417</name>
</gene>
<sequence length="77" mass="8452">MSFAPFFTLVIPCIISTRNPGSVPSPVDVQTGKNLTWKLGRRRTCHCPSLEGPPLFSAAFSIQTYPNYIGLQNLQAV</sequence>
<organism evidence="1 2">
    <name type="scientific">Canariomyces notabilis</name>
    <dbReference type="NCBI Taxonomy" id="2074819"/>
    <lineage>
        <taxon>Eukaryota</taxon>
        <taxon>Fungi</taxon>
        <taxon>Dikarya</taxon>
        <taxon>Ascomycota</taxon>
        <taxon>Pezizomycotina</taxon>
        <taxon>Sordariomycetes</taxon>
        <taxon>Sordariomycetidae</taxon>
        <taxon>Sordariales</taxon>
        <taxon>Chaetomiaceae</taxon>
        <taxon>Canariomyces</taxon>
    </lineage>
</organism>
<name>A0AAN6QHC0_9PEZI</name>
<reference evidence="1" key="1">
    <citation type="journal article" date="2023" name="Mol. Phylogenet. Evol.">
        <title>Genome-scale phylogeny and comparative genomics of the fungal order Sordariales.</title>
        <authorList>
            <person name="Hensen N."/>
            <person name="Bonometti L."/>
            <person name="Westerberg I."/>
            <person name="Brannstrom I.O."/>
            <person name="Guillou S."/>
            <person name="Cros-Aarteil S."/>
            <person name="Calhoun S."/>
            <person name="Haridas S."/>
            <person name="Kuo A."/>
            <person name="Mondo S."/>
            <person name="Pangilinan J."/>
            <person name="Riley R."/>
            <person name="LaButti K."/>
            <person name="Andreopoulos B."/>
            <person name="Lipzen A."/>
            <person name="Chen C."/>
            <person name="Yan M."/>
            <person name="Daum C."/>
            <person name="Ng V."/>
            <person name="Clum A."/>
            <person name="Steindorff A."/>
            <person name="Ohm R.A."/>
            <person name="Martin F."/>
            <person name="Silar P."/>
            <person name="Natvig D.O."/>
            <person name="Lalanne C."/>
            <person name="Gautier V."/>
            <person name="Ament-Velasquez S.L."/>
            <person name="Kruys A."/>
            <person name="Hutchinson M.I."/>
            <person name="Powell A.J."/>
            <person name="Barry K."/>
            <person name="Miller A.N."/>
            <person name="Grigoriev I.V."/>
            <person name="Debuchy R."/>
            <person name="Gladieux P."/>
            <person name="Hiltunen Thoren M."/>
            <person name="Johannesson H."/>
        </authorList>
    </citation>
    <scope>NUCLEOTIDE SEQUENCE</scope>
    <source>
        <strain evidence="1">CBS 508.74</strain>
    </source>
</reference>